<keyword evidence="2" id="KW-1185">Reference proteome</keyword>
<reference evidence="1" key="1">
    <citation type="submission" date="2020-05" db="EMBL/GenBank/DDBJ databases">
        <authorList>
            <person name="Petersen J."/>
            <person name="Sayavedra L."/>
        </authorList>
    </citation>
    <scope>NUCLEOTIDE SEQUENCE</scope>
    <source>
        <strain evidence="1">B azoricus SOX Menez Gwen</strain>
    </source>
</reference>
<name>A0ACA8ZTC0_9GAMM</name>
<sequence>MKNRTIKSALILSTLLVSGVLQASYNPDKGYGTPEHRPGMDFSACWLVNIGYARYIGDENSGKLFITNPYFKGRNLNVSLWDKGNPNNPNSTGINPSHFYVDMLKIDGRLREIAKTLMPVYTYLDADPEVIYDEVTDTIAEGYVKWGCSDEGMSVNEATRTSPNWSREEYRTGNYVILEGIVKSNSTTNNGSHDDNLTPDNHNHNPDQPDDRIFPPVDNTYTTYYVGNKSNGKFVIPTVKMLDTGLCFSIIMNNVNGKITIDNSATNEINCDNLIGEPTATINKPSTVMTIPSIGWNNKNYRVELSLSLISNVLKWKSITEIHR</sequence>
<protein>
    <submittedName>
        <fullName evidence="1">Uncharacterized protein</fullName>
    </submittedName>
</protein>
<comment type="caution">
    <text evidence="1">The sequence shown here is derived from an EMBL/GenBank/DDBJ whole genome shotgun (WGS) entry which is preliminary data.</text>
</comment>
<proteinExistence type="predicted"/>
<gene>
    <name evidence="1" type="ORF">AZO1586R_2002</name>
</gene>
<evidence type="ECO:0000313" key="2">
    <source>
        <dbReference type="Proteomes" id="UP000635628"/>
    </source>
</evidence>
<evidence type="ECO:0000313" key="1">
    <source>
        <dbReference type="EMBL" id="CAB5505935.1"/>
    </source>
</evidence>
<organism evidence="1 2">
    <name type="scientific">Bathymodiolus azoricus thioautotrophic gill symbiont</name>
    <dbReference type="NCBI Taxonomy" id="235205"/>
    <lineage>
        <taxon>Bacteria</taxon>
        <taxon>Pseudomonadati</taxon>
        <taxon>Pseudomonadota</taxon>
        <taxon>Gammaproteobacteria</taxon>
        <taxon>sulfur-oxidizing symbionts</taxon>
    </lineage>
</organism>
<dbReference type="Proteomes" id="UP000635628">
    <property type="component" value="Unassembled WGS sequence"/>
</dbReference>
<dbReference type="EMBL" id="CAESAP020000305">
    <property type="protein sequence ID" value="CAB5505935.1"/>
    <property type="molecule type" value="Genomic_DNA"/>
</dbReference>
<accession>A0ACA8ZTC0</accession>